<dbReference type="InterPro" id="IPR036388">
    <property type="entry name" value="WH-like_DNA-bd_sf"/>
</dbReference>
<dbReference type="InterPro" id="IPR000232">
    <property type="entry name" value="HSF_DNA-bd"/>
</dbReference>
<keyword evidence="6" id="KW-0539">Nucleus</keyword>
<dbReference type="Proteomes" id="UP000612746">
    <property type="component" value="Unassembled WGS sequence"/>
</dbReference>
<feature type="compositionally biased region" description="Basic and acidic residues" evidence="8">
    <location>
        <begin position="289"/>
        <end position="303"/>
    </location>
</feature>
<keyword evidence="3" id="KW-0805">Transcription regulation</keyword>
<dbReference type="PANTHER" id="PTHR10015">
    <property type="entry name" value="HEAT SHOCK TRANSCRIPTION FACTOR"/>
    <property type="match status" value="1"/>
</dbReference>
<evidence type="ECO:0000256" key="3">
    <source>
        <dbReference type="ARBA" id="ARBA00023015"/>
    </source>
</evidence>
<feature type="region of interest" description="Disordered" evidence="8">
    <location>
        <begin position="242"/>
        <end position="408"/>
    </location>
</feature>
<dbReference type="Pfam" id="PF00447">
    <property type="entry name" value="HSF_DNA-bind"/>
    <property type="match status" value="1"/>
</dbReference>
<dbReference type="EMBL" id="JAEPRA010000001">
    <property type="protein sequence ID" value="KAG2189466.1"/>
    <property type="molecule type" value="Genomic_DNA"/>
</dbReference>
<evidence type="ECO:0000313" key="10">
    <source>
        <dbReference type="EMBL" id="KAG2189466.1"/>
    </source>
</evidence>
<evidence type="ECO:0000256" key="6">
    <source>
        <dbReference type="ARBA" id="ARBA00023242"/>
    </source>
</evidence>
<dbReference type="PRINTS" id="PR00056">
    <property type="entry name" value="HSFDOMAIN"/>
</dbReference>
<accession>A0A8H7QDJ2</accession>
<evidence type="ECO:0000256" key="2">
    <source>
        <dbReference type="ARBA" id="ARBA00006403"/>
    </source>
</evidence>
<dbReference type="FunFam" id="1.10.10.10:FF:000027">
    <property type="entry name" value="Heat shock transcription factor 1"/>
    <property type="match status" value="1"/>
</dbReference>
<keyword evidence="4" id="KW-0238">DNA-binding</keyword>
<feature type="compositionally biased region" description="Basic and acidic residues" evidence="8">
    <location>
        <begin position="346"/>
        <end position="359"/>
    </location>
</feature>
<feature type="compositionally biased region" description="Polar residues" evidence="8">
    <location>
        <begin position="317"/>
        <end position="340"/>
    </location>
</feature>
<gene>
    <name evidence="10" type="ORF">INT44_004608</name>
</gene>
<protein>
    <recommendedName>
        <fullName evidence="9">HSF-type DNA-binding domain-containing protein</fullName>
    </recommendedName>
</protein>
<comment type="caution">
    <text evidence="10">The sequence shown here is derived from an EMBL/GenBank/DDBJ whole genome shotgun (WGS) entry which is preliminary data.</text>
</comment>
<reference evidence="10" key="1">
    <citation type="submission" date="2020-12" db="EMBL/GenBank/DDBJ databases">
        <title>Metabolic potential, ecology and presence of endohyphal bacteria is reflected in genomic diversity of Mucoromycotina.</title>
        <authorList>
            <person name="Muszewska A."/>
            <person name="Okrasinska A."/>
            <person name="Steczkiewicz K."/>
            <person name="Drgas O."/>
            <person name="Orlowska M."/>
            <person name="Perlinska-Lenart U."/>
            <person name="Aleksandrzak-Piekarczyk T."/>
            <person name="Szatraj K."/>
            <person name="Zielenkiewicz U."/>
            <person name="Pilsyk S."/>
            <person name="Malc E."/>
            <person name="Mieczkowski P."/>
            <person name="Kruszewska J.S."/>
            <person name="Biernat P."/>
            <person name="Pawlowska J."/>
        </authorList>
    </citation>
    <scope>NUCLEOTIDE SEQUENCE</scope>
    <source>
        <strain evidence="10">WA0000051536</strain>
    </source>
</reference>
<comment type="similarity">
    <text evidence="2 7">Belongs to the HSF family.</text>
</comment>
<evidence type="ECO:0000256" key="8">
    <source>
        <dbReference type="SAM" id="MobiDB-lite"/>
    </source>
</evidence>
<dbReference type="SUPFAM" id="SSF46785">
    <property type="entry name" value="Winged helix' DNA-binding domain"/>
    <property type="match status" value="1"/>
</dbReference>
<dbReference type="SMART" id="SM00415">
    <property type="entry name" value="HSF"/>
    <property type="match status" value="1"/>
</dbReference>
<feature type="domain" description="HSF-type DNA-binding" evidence="9">
    <location>
        <begin position="66"/>
        <end position="168"/>
    </location>
</feature>
<feature type="compositionally biased region" description="Polar residues" evidence="8">
    <location>
        <begin position="21"/>
        <end position="30"/>
    </location>
</feature>
<dbReference type="AlphaFoldDB" id="A0A8H7QDJ2"/>
<comment type="subcellular location">
    <subcellularLocation>
        <location evidence="1">Nucleus</location>
    </subcellularLocation>
</comment>
<evidence type="ECO:0000313" key="11">
    <source>
        <dbReference type="Proteomes" id="UP000612746"/>
    </source>
</evidence>
<evidence type="ECO:0000256" key="4">
    <source>
        <dbReference type="ARBA" id="ARBA00023125"/>
    </source>
</evidence>
<evidence type="ECO:0000259" key="9">
    <source>
        <dbReference type="SMART" id="SM00415"/>
    </source>
</evidence>
<dbReference type="GO" id="GO:0003700">
    <property type="term" value="F:DNA-binding transcription factor activity"/>
    <property type="evidence" value="ECO:0007669"/>
    <property type="project" value="InterPro"/>
</dbReference>
<evidence type="ECO:0000256" key="5">
    <source>
        <dbReference type="ARBA" id="ARBA00023163"/>
    </source>
</evidence>
<evidence type="ECO:0000256" key="1">
    <source>
        <dbReference type="ARBA" id="ARBA00004123"/>
    </source>
</evidence>
<dbReference type="Gene3D" id="1.10.10.10">
    <property type="entry name" value="Winged helix-like DNA-binding domain superfamily/Winged helix DNA-binding domain"/>
    <property type="match status" value="1"/>
</dbReference>
<dbReference type="GO" id="GO:0005634">
    <property type="term" value="C:nucleus"/>
    <property type="evidence" value="ECO:0007669"/>
    <property type="project" value="UniProtKB-SubCell"/>
</dbReference>
<sequence>MQSENGDQQRDDLSIPPLRSWASQAVSQYDSRSEMMHSSDISTSMQRRELTSRDSNESITYIIPGTQSAFVTKLYNIVGDEDIQHLISWSKEGDVFSVKNPTEFARTILPQYFKHNNWQSFVRQLNMYGFHKVNDVFHTLTNEQQLWEFAHDCFRRGQPELLQKIKRKTGVRLSPAQAIKSDSPSEPTADSTDDRIRQLEKQILYLQEKCEAIIKINTDMRESQLQQQQLIEQLQSKMTNDVNGEHRTYGYPQQHGPITTGDVKSKRKISDIDRAGQPQSPYSSYDAAEDTRKSSWSAPRHEQASAVERSPMPPSLLRNTSRTEFSSLQPINNRYSTYSSEYPGGESKDQSNENAERFRLLPPILGHEKKSSRPTSTYSDNDQRIPPQHHRPRSSPMIEASSSNRDQA</sequence>
<feature type="region of interest" description="Disordered" evidence="8">
    <location>
        <begin position="1"/>
        <end position="49"/>
    </location>
</feature>
<dbReference type="OrthoDB" id="60033at2759"/>
<keyword evidence="11" id="KW-1185">Reference proteome</keyword>
<organism evidence="10 11">
    <name type="scientific">Umbelopsis vinacea</name>
    <dbReference type="NCBI Taxonomy" id="44442"/>
    <lineage>
        <taxon>Eukaryota</taxon>
        <taxon>Fungi</taxon>
        <taxon>Fungi incertae sedis</taxon>
        <taxon>Mucoromycota</taxon>
        <taxon>Mucoromycotina</taxon>
        <taxon>Umbelopsidomycetes</taxon>
        <taxon>Umbelopsidales</taxon>
        <taxon>Umbelopsidaceae</taxon>
        <taxon>Umbelopsis</taxon>
    </lineage>
</organism>
<dbReference type="PANTHER" id="PTHR10015:SF427">
    <property type="entry name" value="HEAT SHOCK FACTOR PROTEIN"/>
    <property type="match status" value="1"/>
</dbReference>
<keyword evidence="5" id="KW-0804">Transcription</keyword>
<dbReference type="GO" id="GO:0043565">
    <property type="term" value="F:sequence-specific DNA binding"/>
    <property type="evidence" value="ECO:0007669"/>
    <property type="project" value="InterPro"/>
</dbReference>
<proteinExistence type="inferred from homology"/>
<name>A0A8H7QDJ2_9FUNG</name>
<feature type="non-terminal residue" evidence="10">
    <location>
        <position position="1"/>
    </location>
</feature>
<feature type="compositionally biased region" description="Polar residues" evidence="8">
    <location>
        <begin position="180"/>
        <end position="190"/>
    </location>
</feature>
<dbReference type="InterPro" id="IPR036390">
    <property type="entry name" value="WH_DNA-bd_sf"/>
</dbReference>
<feature type="region of interest" description="Disordered" evidence="8">
    <location>
        <begin position="173"/>
        <end position="194"/>
    </location>
</feature>
<evidence type="ECO:0000256" key="7">
    <source>
        <dbReference type="RuleBase" id="RU004020"/>
    </source>
</evidence>